<feature type="transmembrane region" description="Helical" evidence="6">
    <location>
        <begin position="103"/>
        <end position="122"/>
    </location>
</feature>
<evidence type="ECO:0000313" key="8">
    <source>
        <dbReference type="Proteomes" id="UP000244925"/>
    </source>
</evidence>
<dbReference type="PANTHER" id="PTHR30250:SF26">
    <property type="entry name" value="PSMA PROTEIN"/>
    <property type="match status" value="1"/>
</dbReference>
<proteinExistence type="predicted"/>
<evidence type="ECO:0000256" key="5">
    <source>
        <dbReference type="ARBA" id="ARBA00023136"/>
    </source>
</evidence>
<feature type="transmembrane region" description="Helical" evidence="6">
    <location>
        <begin position="364"/>
        <end position="381"/>
    </location>
</feature>
<reference evidence="8" key="1">
    <citation type="submission" date="2018-02" db="EMBL/GenBank/DDBJ databases">
        <authorList>
            <person name="Clavel T."/>
            <person name="Strowig T."/>
        </authorList>
    </citation>
    <scope>NUCLEOTIDE SEQUENCE [LARGE SCALE GENOMIC DNA]</scope>
    <source>
        <strain evidence="8">DSM 100764</strain>
    </source>
</reference>
<keyword evidence="3 6" id="KW-0812">Transmembrane</keyword>
<evidence type="ECO:0000256" key="3">
    <source>
        <dbReference type="ARBA" id="ARBA00022692"/>
    </source>
</evidence>
<keyword evidence="5 6" id="KW-0472">Membrane</keyword>
<keyword evidence="7" id="KW-0813">Transport</keyword>
<feature type="transmembrane region" description="Helical" evidence="6">
    <location>
        <begin position="298"/>
        <end position="318"/>
    </location>
</feature>
<protein>
    <submittedName>
        <fullName evidence="7">Sugar transporter</fullName>
    </submittedName>
</protein>
<comment type="subcellular location">
    <subcellularLocation>
        <location evidence="1">Cell membrane</location>
        <topology evidence="1">Multi-pass membrane protein</topology>
    </subcellularLocation>
</comment>
<feature type="transmembrane region" description="Helical" evidence="6">
    <location>
        <begin position="166"/>
        <end position="184"/>
    </location>
</feature>
<accession>A0A2V1ISF1</accession>
<dbReference type="Proteomes" id="UP000244925">
    <property type="component" value="Unassembled WGS sequence"/>
</dbReference>
<evidence type="ECO:0000256" key="2">
    <source>
        <dbReference type="ARBA" id="ARBA00022475"/>
    </source>
</evidence>
<dbReference type="RefSeq" id="WP_107036032.1">
    <property type="nucleotide sequence ID" value="NZ_PUBV01000012.1"/>
</dbReference>
<evidence type="ECO:0000256" key="4">
    <source>
        <dbReference type="ARBA" id="ARBA00022989"/>
    </source>
</evidence>
<dbReference type="GO" id="GO:0005886">
    <property type="term" value="C:plasma membrane"/>
    <property type="evidence" value="ECO:0007669"/>
    <property type="project" value="UniProtKB-SubCell"/>
</dbReference>
<dbReference type="AlphaFoldDB" id="A0A2V1ISF1"/>
<feature type="transmembrane region" description="Helical" evidence="6">
    <location>
        <begin position="74"/>
        <end position="97"/>
    </location>
</feature>
<feature type="transmembrane region" description="Helical" evidence="6">
    <location>
        <begin position="324"/>
        <end position="343"/>
    </location>
</feature>
<feature type="transmembrane region" description="Helical" evidence="6">
    <location>
        <begin position="142"/>
        <end position="160"/>
    </location>
</feature>
<dbReference type="PANTHER" id="PTHR30250">
    <property type="entry name" value="PST FAMILY PREDICTED COLANIC ACID TRANSPORTER"/>
    <property type="match status" value="1"/>
</dbReference>
<dbReference type="InterPro" id="IPR050833">
    <property type="entry name" value="Poly_Biosynth_Transport"/>
</dbReference>
<evidence type="ECO:0000256" key="6">
    <source>
        <dbReference type="SAM" id="Phobius"/>
    </source>
</evidence>
<organism evidence="7 8">
    <name type="scientific">Paramuribaculum intestinale</name>
    <dbReference type="NCBI Taxonomy" id="2094151"/>
    <lineage>
        <taxon>Bacteria</taxon>
        <taxon>Pseudomonadati</taxon>
        <taxon>Bacteroidota</taxon>
        <taxon>Bacteroidia</taxon>
        <taxon>Bacteroidales</taxon>
        <taxon>Muribaculaceae</taxon>
        <taxon>Paramuribaculum</taxon>
    </lineage>
</organism>
<keyword evidence="2" id="KW-1003">Cell membrane</keyword>
<sequence>MVVQLLLGFYSRKIFINYLGDEILGLNTTAVNILQFINLAELGIGTAVGFSLYRPIRQKNHDTICEIIALQGFLYRRIAIFMIIGALAVMAFFPIIFKKISLPLWYAYASFGVMLFSSLLSYFFTYRQVLLSSSQKDYAIQLYYRTWIIIKIVFQMLAVAKLPNPYVWWLILEVIFAIIATISLHRHIKHTFPYLRPVTQSFHQLKKTHAIIFTKIKQLIFHRIAGFALFQASPLIIYAYLSLSVVTIYGNYLIIVNGIRSACDAVFGSTAAGVGDLIAENNTSKILTVFEEMFSIRFFFATIASVCFTILTPPFIQLWIGRSYILPAITVIIIAGVLFINIYRNALDIFINAFGLFKDIWSPIAEALINITISIAFGYLWGLPGILSGSLISLIIIIGIWKPYFLYTCGLKQPPLKYLTLFLRYTLLATAAILITTTLYRFIPIDPAASWTRFLIASTLFVILLSAILSTTLYFTTKGFRLFINRLINLTK</sequence>
<evidence type="ECO:0000256" key="1">
    <source>
        <dbReference type="ARBA" id="ARBA00004651"/>
    </source>
</evidence>
<comment type="caution">
    <text evidence="7">The sequence shown here is derived from an EMBL/GenBank/DDBJ whole genome shotgun (WGS) entry which is preliminary data.</text>
</comment>
<keyword evidence="7" id="KW-0762">Sugar transport</keyword>
<feature type="transmembrane region" description="Helical" evidence="6">
    <location>
        <begin position="421"/>
        <end position="443"/>
    </location>
</feature>
<keyword evidence="4 6" id="KW-1133">Transmembrane helix</keyword>
<dbReference type="EMBL" id="PUBV01000012">
    <property type="protein sequence ID" value="PWB07453.1"/>
    <property type="molecule type" value="Genomic_DNA"/>
</dbReference>
<evidence type="ECO:0000313" key="7">
    <source>
        <dbReference type="EMBL" id="PWB07453.1"/>
    </source>
</evidence>
<keyword evidence="8" id="KW-1185">Reference proteome</keyword>
<gene>
    <name evidence="7" type="ORF">C5O25_07010</name>
</gene>
<name>A0A2V1ISF1_9BACT</name>
<feature type="transmembrane region" description="Helical" evidence="6">
    <location>
        <begin position="387"/>
        <end position="409"/>
    </location>
</feature>
<feature type="transmembrane region" description="Helical" evidence="6">
    <location>
        <begin position="455"/>
        <end position="476"/>
    </location>
</feature>